<evidence type="ECO:0000259" key="1">
    <source>
        <dbReference type="Pfam" id="PF07883"/>
    </source>
</evidence>
<dbReference type="EMBL" id="BAAANY010000036">
    <property type="protein sequence ID" value="GAA1710149.1"/>
    <property type="molecule type" value="Genomic_DNA"/>
</dbReference>
<dbReference type="InterPro" id="IPR013096">
    <property type="entry name" value="Cupin_2"/>
</dbReference>
<dbReference type="SUPFAM" id="SSF51182">
    <property type="entry name" value="RmlC-like cupins"/>
    <property type="match status" value="1"/>
</dbReference>
<feature type="domain" description="Cupin type-2" evidence="1">
    <location>
        <begin position="38"/>
        <end position="95"/>
    </location>
</feature>
<reference evidence="3" key="1">
    <citation type="journal article" date="2019" name="Int. J. Syst. Evol. Microbiol.">
        <title>The Global Catalogue of Microorganisms (GCM) 10K type strain sequencing project: providing services to taxonomists for standard genome sequencing and annotation.</title>
        <authorList>
            <consortium name="The Broad Institute Genomics Platform"/>
            <consortium name="The Broad Institute Genome Sequencing Center for Infectious Disease"/>
            <person name="Wu L."/>
            <person name="Ma J."/>
        </authorList>
    </citation>
    <scope>NUCLEOTIDE SEQUENCE [LARGE SCALE GENOMIC DNA]</scope>
    <source>
        <strain evidence="3">JCM 14718</strain>
    </source>
</reference>
<keyword evidence="3" id="KW-1185">Reference proteome</keyword>
<dbReference type="RefSeq" id="WP_344314377.1">
    <property type="nucleotide sequence ID" value="NZ_BAAANY010000036.1"/>
</dbReference>
<dbReference type="Gene3D" id="2.60.120.10">
    <property type="entry name" value="Jelly Rolls"/>
    <property type="match status" value="1"/>
</dbReference>
<gene>
    <name evidence="2" type="ORF">GCM10009765_69330</name>
</gene>
<evidence type="ECO:0000313" key="2">
    <source>
        <dbReference type="EMBL" id="GAA1710149.1"/>
    </source>
</evidence>
<dbReference type="InterPro" id="IPR014710">
    <property type="entry name" value="RmlC-like_jellyroll"/>
</dbReference>
<proteinExistence type="predicted"/>
<dbReference type="Proteomes" id="UP001500618">
    <property type="component" value="Unassembled WGS sequence"/>
</dbReference>
<sequence>MRFLDLPAAQGRQVDRFDSVGVTALGLVRTTYSVTTLRVQAGGLIGRHAATQPQLLVIIAGRGWTSGDDGARVAIEAGQAVFFEAGEEHETGSDTGLTALALESDDLPVRDL</sequence>
<evidence type="ECO:0000313" key="3">
    <source>
        <dbReference type="Proteomes" id="UP001500618"/>
    </source>
</evidence>
<protein>
    <submittedName>
        <fullName evidence="2">Cupin</fullName>
    </submittedName>
</protein>
<accession>A0ABP4UR44</accession>
<comment type="caution">
    <text evidence="2">The sequence shown here is derived from an EMBL/GenBank/DDBJ whole genome shotgun (WGS) entry which is preliminary data.</text>
</comment>
<name>A0ABP4UR44_9ACTN</name>
<dbReference type="Pfam" id="PF07883">
    <property type="entry name" value="Cupin_2"/>
    <property type="match status" value="1"/>
</dbReference>
<dbReference type="InterPro" id="IPR011051">
    <property type="entry name" value="RmlC_Cupin_sf"/>
</dbReference>
<organism evidence="2 3">
    <name type="scientific">Fodinicola feengrottensis</name>
    <dbReference type="NCBI Taxonomy" id="435914"/>
    <lineage>
        <taxon>Bacteria</taxon>
        <taxon>Bacillati</taxon>
        <taxon>Actinomycetota</taxon>
        <taxon>Actinomycetes</taxon>
        <taxon>Mycobacteriales</taxon>
        <taxon>Fodinicola</taxon>
    </lineage>
</organism>